<dbReference type="OrthoDB" id="5915751at2759"/>
<feature type="region of interest" description="Disordered" evidence="1">
    <location>
        <begin position="791"/>
        <end position="922"/>
    </location>
</feature>
<feature type="compositionally biased region" description="Basic residues" evidence="1">
    <location>
        <begin position="891"/>
        <end position="905"/>
    </location>
</feature>
<feature type="compositionally biased region" description="Basic and acidic residues" evidence="1">
    <location>
        <begin position="845"/>
        <end position="874"/>
    </location>
</feature>
<evidence type="ECO:0008006" key="4">
    <source>
        <dbReference type="Google" id="ProtNLM"/>
    </source>
</evidence>
<comment type="caution">
    <text evidence="2">The sequence shown here is derived from an EMBL/GenBank/DDBJ whole genome shotgun (WGS) entry which is preliminary data.</text>
</comment>
<keyword evidence="3" id="KW-1185">Reference proteome</keyword>
<dbReference type="InterPro" id="IPR012816">
    <property type="entry name" value="NADAR"/>
</dbReference>
<dbReference type="OMA" id="EMKGERY"/>
<dbReference type="EMBL" id="JPKZ01000519">
    <property type="protein sequence ID" value="KHN86782.1"/>
    <property type="molecule type" value="Genomic_DNA"/>
</dbReference>
<accession>A0A0B2VZN7</accession>
<dbReference type="AlphaFoldDB" id="A0A0B2VZN7"/>
<dbReference type="SUPFAM" id="SSF143990">
    <property type="entry name" value="YbiA-like"/>
    <property type="match status" value="3"/>
</dbReference>
<evidence type="ECO:0000256" key="1">
    <source>
        <dbReference type="SAM" id="MobiDB-lite"/>
    </source>
</evidence>
<dbReference type="InterPro" id="IPR037238">
    <property type="entry name" value="YbiA-like_sf"/>
</dbReference>
<reference evidence="2 3" key="1">
    <citation type="submission" date="2014-11" db="EMBL/GenBank/DDBJ databases">
        <title>Genetic blueprint of the zoonotic pathogen Toxocara canis.</title>
        <authorList>
            <person name="Zhu X.-Q."/>
            <person name="Korhonen P.K."/>
            <person name="Cai H."/>
            <person name="Young N.D."/>
            <person name="Nejsum P."/>
            <person name="von Samson-Himmelstjerna G."/>
            <person name="Boag P.R."/>
            <person name="Tan P."/>
            <person name="Li Q."/>
            <person name="Min J."/>
            <person name="Yang Y."/>
            <person name="Wang X."/>
            <person name="Fang X."/>
            <person name="Hall R.S."/>
            <person name="Hofmann A."/>
            <person name="Sternberg P.W."/>
            <person name="Jex A.R."/>
            <person name="Gasser R.B."/>
        </authorList>
    </citation>
    <scope>NUCLEOTIDE SEQUENCE [LARGE SCALE GENOMIC DNA]</scope>
    <source>
        <strain evidence="2">PN_DK_2014</strain>
    </source>
</reference>
<gene>
    <name evidence="2" type="ORF">Tcan_16120</name>
</gene>
<sequence>MEDGKIVLIGNETDILHCGYSHALRDGDKRYPSADHYAHAMILTQLGLDEALILELLCTSSADVPIKARQLLKENMPTGHDMNSLAAYLQTSRQSYTMQGLRLRVEQDAAFEKALMETKEALLIVCDARDSELGIGMDEDSFMEWMAKEKADAEMLGHWMRNERVRPAALGHNQLGYFLMWLRYEVAEKKRAKLLSTQPIEVDGISVDQDGVPVKITASDLVISLQGIFRPLSNYFALPFDMKGERYRSVEHYAYQRLLEALHLDDKCVEKIRTTVNPIDVSIVVDRVLRGREDIRGSLEAKIGRLDRWRQSAMKHKMTRNDALQQLLLSTGHAILIDTVEGDPPWVSEADEFELQHLLTKQYITPNNVIDWMTERVKPPAALSRIRGNKTGLLLMELRAKLAASLSTQNRIPLVSTLLSANELRTLLSSHMICFTAESVFHPLYPAQIRSPLISEPLPSPAHYVAKQTIRYFGLCKEDAEWILESSHSVDCWHRMNTVIERSGASLDKIQVWYMDERQRAIKAALALMFEQHPSLMRALLDTGDALLVYCCRFASLDAELSIGMRERDLRAWLAHIDIDTKQLFDSMLRPMAFRPPYLGGNRLGCILMELRREFILKGVFPHQLPELPIGVDVILGSESPSENYYVDVGRSPFYILDPDNFTALWANLIASDPFLLLAKQKKESELWSHANSKKTPPKLISMDESKITTIIEELDAKERAGEEELENYSCEELRELDAKERAGEEELENYSCEELRGMFARLSTRMLQRMGETEMQNNEMNMLAKQINQMQNTRRTLEERKRQLEGPPPPPMPDRRERRDLGGMPMPKTSPTPLLRPYSPPPLRRWEDRRKPAIRRHSPEEKISRRSPPEDRPSRRRSPLQLKMTPVSPPRRHSPPPPKQHKPQKPPIDESELSEGEIVSD</sequence>
<organism evidence="2 3">
    <name type="scientific">Toxocara canis</name>
    <name type="common">Canine roundworm</name>
    <dbReference type="NCBI Taxonomy" id="6265"/>
    <lineage>
        <taxon>Eukaryota</taxon>
        <taxon>Metazoa</taxon>
        <taxon>Ecdysozoa</taxon>
        <taxon>Nematoda</taxon>
        <taxon>Chromadorea</taxon>
        <taxon>Rhabditida</taxon>
        <taxon>Spirurina</taxon>
        <taxon>Ascaridomorpha</taxon>
        <taxon>Ascaridoidea</taxon>
        <taxon>Toxocaridae</taxon>
        <taxon>Toxocara</taxon>
    </lineage>
</organism>
<dbReference type="Proteomes" id="UP000031036">
    <property type="component" value="Unassembled WGS sequence"/>
</dbReference>
<evidence type="ECO:0000313" key="3">
    <source>
        <dbReference type="Proteomes" id="UP000031036"/>
    </source>
</evidence>
<name>A0A0B2VZN7_TOXCA</name>
<feature type="compositionally biased region" description="Basic and acidic residues" evidence="1">
    <location>
        <begin position="796"/>
        <end position="805"/>
    </location>
</feature>
<protein>
    <recommendedName>
        <fullName evidence="4">NADAR domain-containing protein</fullName>
    </recommendedName>
</protein>
<feature type="compositionally biased region" description="Acidic residues" evidence="1">
    <location>
        <begin position="910"/>
        <end position="922"/>
    </location>
</feature>
<dbReference type="CDD" id="cd15457">
    <property type="entry name" value="NADAR"/>
    <property type="match status" value="1"/>
</dbReference>
<evidence type="ECO:0000313" key="2">
    <source>
        <dbReference type="EMBL" id="KHN86782.1"/>
    </source>
</evidence>
<proteinExistence type="predicted"/>
<dbReference type="Gene3D" id="1.10.357.40">
    <property type="entry name" value="YbiA-like"/>
    <property type="match status" value="3"/>
</dbReference>